<name>A0A672RF54_SINGR</name>
<dbReference type="GO" id="GO:0070588">
    <property type="term" value="P:calcium ion transmembrane transport"/>
    <property type="evidence" value="ECO:0007669"/>
    <property type="project" value="TreeGrafter"/>
</dbReference>
<evidence type="ECO:0000256" key="8">
    <source>
        <dbReference type="ARBA" id="ARBA00023286"/>
    </source>
</evidence>
<keyword evidence="9" id="KW-0407">Ion channel</keyword>
<keyword evidence="7" id="KW-0472">Membrane</keyword>
<dbReference type="Proteomes" id="UP000472262">
    <property type="component" value="Unassembled WGS sequence"/>
</dbReference>
<keyword evidence="6" id="KW-0406">Ion transport</keyword>
<sequence length="265" mass="30544">FFPTFNNFAVCFVFHDLHVWSMDGCIYVMFYVCRHVFISQKAYQETETRPESSVYTEMRGVAMLGDSVQDTTEYVRPSEGGDVISTILRREVTHDQTQGTCAEHYSVANANCTKDSDCTQGEMDFDGHGGVYFYNKYIHIYSGCIPTYSFRRLDMRKNLPSSGYYNRFAKYHHKDGVEYRTLIKAYGIRLDVIVHGHAGRFSPIPTIINTVMAMTSVGICSIICDWIMLTFIDKNEVFSEKKFDDVSQEGWRTNLNSFSVYILQF</sequence>
<evidence type="ECO:0000256" key="3">
    <source>
        <dbReference type="ARBA" id="ARBA00022448"/>
    </source>
</evidence>
<dbReference type="PANTHER" id="PTHR10125:SF4">
    <property type="entry name" value="P2X PURINOCEPTOR 2"/>
    <property type="match status" value="1"/>
</dbReference>
<evidence type="ECO:0000256" key="1">
    <source>
        <dbReference type="ARBA" id="ARBA00004308"/>
    </source>
</evidence>
<comment type="similarity">
    <text evidence="2">Belongs to the P2X receptor family.</text>
</comment>
<dbReference type="Ensembl" id="ENSSGRT00000093056.1">
    <property type="protein sequence ID" value="ENSSGRP00000087426.1"/>
    <property type="gene ID" value="ENSSGRG00000043910.1"/>
</dbReference>
<dbReference type="GO" id="GO:0005886">
    <property type="term" value="C:plasma membrane"/>
    <property type="evidence" value="ECO:0007669"/>
    <property type="project" value="TreeGrafter"/>
</dbReference>
<evidence type="ECO:0000313" key="10">
    <source>
        <dbReference type="Ensembl" id="ENSSGRP00000087426.1"/>
    </source>
</evidence>
<dbReference type="Pfam" id="PF00864">
    <property type="entry name" value="P2X_receptor"/>
    <property type="match status" value="2"/>
</dbReference>
<dbReference type="Gene3D" id="2.60.490.10">
    <property type="entry name" value="atp-gated p2x4 ion channel domain"/>
    <property type="match status" value="2"/>
</dbReference>
<dbReference type="GO" id="GO:0098794">
    <property type="term" value="C:postsynapse"/>
    <property type="evidence" value="ECO:0007669"/>
    <property type="project" value="GOC"/>
</dbReference>
<dbReference type="AlphaFoldDB" id="A0A672RF54"/>
<dbReference type="PRINTS" id="PR01309">
    <property type="entry name" value="P2X2RECEPTOR"/>
</dbReference>
<keyword evidence="8" id="KW-1071">Ligand-gated ion channel</keyword>
<organism evidence="10 11">
    <name type="scientific">Sinocyclocheilus grahami</name>
    <name type="common">Dianchi golden-line fish</name>
    <name type="synonym">Barbus grahami</name>
    <dbReference type="NCBI Taxonomy" id="75366"/>
    <lineage>
        <taxon>Eukaryota</taxon>
        <taxon>Metazoa</taxon>
        <taxon>Chordata</taxon>
        <taxon>Craniata</taxon>
        <taxon>Vertebrata</taxon>
        <taxon>Euteleostomi</taxon>
        <taxon>Actinopterygii</taxon>
        <taxon>Neopterygii</taxon>
        <taxon>Teleostei</taxon>
        <taxon>Ostariophysi</taxon>
        <taxon>Cypriniformes</taxon>
        <taxon>Cyprinidae</taxon>
        <taxon>Cyprininae</taxon>
        <taxon>Sinocyclocheilus</taxon>
    </lineage>
</organism>
<keyword evidence="5" id="KW-1133">Transmembrane helix</keyword>
<evidence type="ECO:0000256" key="6">
    <source>
        <dbReference type="ARBA" id="ARBA00023065"/>
    </source>
</evidence>
<dbReference type="GO" id="GO:0005524">
    <property type="term" value="F:ATP binding"/>
    <property type="evidence" value="ECO:0007669"/>
    <property type="project" value="InterPro"/>
</dbReference>
<evidence type="ECO:0000313" key="11">
    <source>
        <dbReference type="Proteomes" id="UP000472262"/>
    </source>
</evidence>
<evidence type="ECO:0000256" key="9">
    <source>
        <dbReference type="ARBA" id="ARBA00023303"/>
    </source>
</evidence>
<dbReference type="GO" id="GO:0012505">
    <property type="term" value="C:endomembrane system"/>
    <property type="evidence" value="ECO:0007669"/>
    <property type="project" value="UniProtKB-SubCell"/>
</dbReference>
<dbReference type="Gene3D" id="1.10.287.940">
    <property type="entry name" value="atp-gated p2x4 ion channel"/>
    <property type="match status" value="2"/>
</dbReference>
<evidence type="ECO:0000256" key="5">
    <source>
        <dbReference type="ARBA" id="ARBA00022989"/>
    </source>
</evidence>
<dbReference type="GO" id="GO:0043235">
    <property type="term" value="C:receptor complex"/>
    <property type="evidence" value="ECO:0007669"/>
    <property type="project" value="TreeGrafter"/>
</dbReference>
<dbReference type="InterPro" id="IPR003045">
    <property type="entry name" value="P2X2_purnocptor"/>
</dbReference>
<keyword evidence="3" id="KW-0813">Transport</keyword>
<keyword evidence="11" id="KW-1185">Reference proteome</keyword>
<evidence type="ECO:0000256" key="7">
    <source>
        <dbReference type="ARBA" id="ARBA00023136"/>
    </source>
</evidence>
<evidence type="ECO:0000256" key="2">
    <source>
        <dbReference type="ARBA" id="ARBA00009848"/>
    </source>
</evidence>
<dbReference type="GO" id="GO:0004931">
    <property type="term" value="F:extracellularly ATP-gated monoatomic cation channel activity"/>
    <property type="evidence" value="ECO:0007669"/>
    <property type="project" value="TreeGrafter"/>
</dbReference>
<evidence type="ECO:0000256" key="4">
    <source>
        <dbReference type="ARBA" id="ARBA00022692"/>
    </source>
</evidence>
<keyword evidence="4" id="KW-0812">Transmembrane</keyword>
<accession>A0A672RF54</accession>
<dbReference type="PANTHER" id="PTHR10125">
    <property type="entry name" value="P2X PURINOCEPTOR"/>
    <property type="match status" value="1"/>
</dbReference>
<reference evidence="10" key="2">
    <citation type="submission" date="2025-09" db="UniProtKB">
        <authorList>
            <consortium name="Ensembl"/>
        </authorList>
    </citation>
    <scope>IDENTIFICATION</scope>
</reference>
<proteinExistence type="inferred from homology"/>
<dbReference type="GO" id="GO:0001614">
    <property type="term" value="F:purinergic nucleotide receptor activity"/>
    <property type="evidence" value="ECO:0007669"/>
    <property type="project" value="InterPro"/>
</dbReference>
<comment type="subcellular location">
    <subcellularLocation>
        <location evidence="1">Endomembrane system</location>
    </subcellularLocation>
</comment>
<dbReference type="InterPro" id="IPR059116">
    <property type="entry name" value="P2X_receptor"/>
</dbReference>
<protein>
    <submittedName>
        <fullName evidence="10">Purinergic receptor P2X, ligand-gated ion channel, 2</fullName>
    </submittedName>
</protein>
<reference evidence="10" key="1">
    <citation type="submission" date="2025-08" db="UniProtKB">
        <authorList>
            <consortium name="Ensembl"/>
        </authorList>
    </citation>
    <scope>IDENTIFICATION</scope>
</reference>
<dbReference type="InterPro" id="IPR027309">
    <property type="entry name" value="P2X_extracellular_dom_sf"/>
</dbReference>